<evidence type="ECO:0000313" key="3">
    <source>
        <dbReference type="Proteomes" id="UP001054945"/>
    </source>
</evidence>
<name>A0AAV4MI91_CAEEX</name>
<feature type="transmembrane region" description="Helical" evidence="1">
    <location>
        <begin position="34"/>
        <end position="57"/>
    </location>
</feature>
<sequence>MAIGEKVPESCHLFGSRFSNGTKQIFGGGKHSTIVFVCSISFSFLSFLWVAFLFLILERKTTRDEQENKKRTRVVEKRWYFPTIRFSV</sequence>
<keyword evidence="1" id="KW-0812">Transmembrane</keyword>
<reference evidence="2 3" key="1">
    <citation type="submission" date="2021-06" db="EMBL/GenBank/DDBJ databases">
        <title>Caerostris extrusa draft genome.</title>
        <authorList>
            <person name="Kono N."/>
            <person name="Arakawa K."/>
        </authorList>
    </citation>
    <scope>NUCLEOTIDE SEQUENCE [LARGE SCALE GENOMIC DNA]</scope>
</reference>
<dbReference type="EMBL" id="BPLR01002289">
    <property type="protein sequence ID" value="GIX72187.1"/>
    <property type="molecule type" value="Genomic_DNA"/>
</dbReference>
<accession>A0AAV4MI91</accession>
<evidence type="ECO:0000256" key="1">
    <source>
        <dbReference type="SAM" id="Phobius"/>
    </source>
</evidence>
<dbReference type="AlphaFoldDB" id="A0AAV4MI91"/>
<protein>
    <recommendedName>
        <fullName evidence="4">Transmembrane protein</fullName>
    </recommendedName>
</protein>
<evidence type="ECO:0000313" key="2">
    <source>
        <dbReference type="EMBL" id="GIX72187.1"/>
    </source>
</evidence>
<proteinExistence type="predicted"/>
<gene>
    <name evidence="2" type="ORF">CEXT_697351</name>
</gene>
<organism evidence="2 3">
    <name type="scientific">Caerostris extrusa</name>
    <name type="common">Bark spider</name>
    <name type="synonym">Caerostris bankana</name>
    <dbReference type="NCBI Taxonomy" id="172846"/>
    <lineage>
        <taxon>Eukaryota</taxon>
        <taxon>Metazoa</taxon>
        <taxon>Ecdysozoa</taxon>
        <taxon>Arthropoda</taxon>
        <taxon>Chelicerata</taxon>
        <taxon>Arachnida</taxon>
        <taxon>Araneae</taxon>
        <taxon>Araneomorphae</taxon>
        <taxon>Entelegynae</taxon>
        <taxon>Araneoidea</taxon>
        <taxon>Araneidae</taxon>
        <taxon>Caerostris</taxon>
    </lineage>
</organism>
<dbReference type="Proteomes" id="UP001054945">
    <property type="component" value="Unassembled WGS sequence"/>
</dbReference>
<keyword evidence="1" id="KW-0472">Membrane</keyword>
<keyword evidence="1" id="KW-1133">Transmembrane helix</keyword>
<comment type="caution">
    <text evidence="2">The sequence shown here is derived from an EMBL/GenBank/DDBJ whole genome shotgun (WGS) entry which is preliminary data.</text>
</comment>
<keyword evidence="3" id="KW-1185">Reference proteome</keyword>
<evidence type="ECO:0008006" key="4">
    <source>
        <dbReference type="Google" id="ProtNLM"/>
    </source>
</evidence>